<dbReference type="Proteomes" id="UP000051739">
    <property type="component" value="Unassembled WGS sequence"/>
</dbReference>
<dbReference type="InterPro" id="IPR028939">
    <property type="entry name" value="P5C_Rdtase_cat_N"/>
</dbReference>
<dbReference type="GO" id="GO:0016491">
    <property type="term" value="F:oxidoreductase activity"/>
    <property type="evidence" value="ECO:0007669"/>
    <property type="project" value="UniProtKB-KW"/>
</dbReference>
<keyword evidence="4" id="KW-1185">Reference proteome</keyword>
<keyword evidence="1" id="KW-0560">Oxidoreductase</keyword>
<sequence>MKTIGIIGAGAMGFAEARVIVAAGYKVILSGSRAPEFLKEKVAMLGANASADTPEGTATKSDILLIALPYEYFDTMPLAKMQGKIAILVSNHIYDGSLPEVENKSVSFATVIAKKYPGIRWVRALNNLNSGVFTSLPRKKGDPERSAVPVASDDEKALAEVSDLIQNMGFDTVELNTLKDSLQFEPMTPAFGLPYLRYPEKLQEWLAGLNGRREVPPFDPGRTVTIKELKELLSQWNK</sequence>
<dbReference type="InterPro" id="IPR051267">
    <property type="entry name" value="STEAP_metalloreductase"/>
</dbReference>
<dbReference type="AlphaFoldDB" id="A0A0R1V2I4"/>
<dbReference type="EMBL" id="AZFN01000045">
    <property type="protein sequence ID" value="KRL99815.1"/>
    <property type="molecule type" value="Genomic_DNA"/>
</dbReference>
<evidence type="ECO:0000259" key="2">
    <source>
        <dbReference type="Pfam" id="PF03807"/>
    </source>
</evidence>
<dbReference type="Gene3D" id="3.40.50.720">
    <property type="entry name" value="NAD(P)-binding Rossmann-like Domain"/>
    <property type="match status" value="1"/>
</dbReference>
<organism evidence="3 4">
    <name type="scientific">Limosilactobacillus gastricus DSM 16045</name>
    <dbReference type="NCBI Taxonomy" id="1423749"/>
    <lineage>
        <taxon>Bacteria</taxon>
        <taxon>Bacillati</taxon>
        <taxon>Bacillota</taxon>
        <taxon>Bacilli</taxon>
        <taxon>Lactobacillales</taxon>
        <taxon>Lactobacillaceae</taxon>
        <taxon>Limosilactobacillus</taxon>
    </lineage>
</organism>
<protein>
    <recommendedName>
        <fullName evidence="2">Pyrroline-5-carboxylate reductase catalytic N-terminal domain-containing protein</fullName>
    </recommendedName>
</protein>
<reference evidence="3 4" key="1">
    <citation type="journal article" date="2015" name="Genome Announc.">
        <title>Expanding the biotechnology potential of lactobacilli through comparative genomics of 213 strains and associated genera.</title>
        <authorList>
            <person name="Sun Z."/>
            <person name="Harris H.M."/>
            <person name="McCann A."/>
            <person name="Guo C."/>
            <person name="Argimon S."/>
            <person name="Zhang W."/>
            <person name="Yang X."/>
            <person name="Jeffery I.B."/>
            <person name="Cooney J.C."/>
            <person name="Kagawa T.F."/>
            <person name="Liu W."/>
            <person name="Song Y."/>
            <person name="Salvetti E."/>
            <person name="Wrobel A."/>
            <person name="Rasinkangas P."/>
            <person name="Parkhill J."/>
            <person name="Rea M.C."/>
            <person name="O'Sullivan O."/>
            <person name="Ritari J."/>
            <person name="Douillard F.P."/>
            <person name="Paul Ross R."/>
            <person name="Yang R."/>
            <person name="Briner A.E."/>
            <person name="Felis G.E."/>
            <person name="de Vos W.M."/>
            <person name="Barrangou R."/>
            <person name="Klaenhammer T.R."/>
            <person name="Caufield P.W."/>
            <person name="Cui Y."/>
            <person name="Zhang H."/>
            <person name="O'Toole P.W."/>
        </authorList>
    </citation>
    <scope>NUCLEOTIDE SEQUENCE [LARGE SCALE GENOMIC DNA]</scope>
    <source>
        <strain evidence="3 4">DSM 16045</strain>
    </source>
</reference>
<dbReference type="RefSeq" id="WP_056938046.1">
    <property type="nucleotide sequence ID" value="NZ_AZFN01000045.1"/>
</dbReference>
<accession>A0A0R1V2I4</accession>
<comment type="caution">
    <text evidence="3">The sequence shown here is derived from an EMBL/GenBank/DDBJ whole genome shotgun (WGS) entry which is preliminary data.</text>
</comment>
<name>A0A0R1V2I4_9LACO</name>
<feature type="domain" description="Pyrroline-5-carboxylate reductase catalytic N-terminal" evidence="2">
    <location>
        <begin position="3"/>
        <end position="87"/>
    </location>
</feature>
<evidence type="ECO:0000313" key="3">
    <source>
        <dbReference type="EMBL" id="KRL99815.1"/>
    </source>
</evidence>
<dbReference type="Pfam" id="PF03807">
    <property type="entry name" value="F420_oxidored"/>
    <property type="match status" value="1"/>
</dbReference>
<dbReference type="PATRIC" id="fig|1423749.3.peg.1416"/>
<dbReference type="InterPro" id="IPR036291">
    <property type="entry name" value="NAD(P)-bd_dom_sf"/>
</dbReference>
<proteinExistence type="predicted"/>
<evidence type="ECO:0000313" key="4">
    <source>
        <dbReference type="Proteomes" id="UP000051739"/>
    </source>
</evidence>
<dbReference type="SUPFAM" id="SSF51735">
    <property type="entry name" value="NAD(P)-binding Rossmann-fold domains"/>
    <property type="match status" value="1"/>
</dbReference>
<dbReference type="PANTHER" id="PTHR14239">
    <property type="entry name" value="DUDULIN-RELATED"/>
    <property type="match status" value="1"/>
</dbReference>
<evidence type="ECO:0000256" key="1">
    <source>
        <dbReference type="ARBA" id="ARBA00023002"/>
    </source>
</evidence>
<gene>
    <name evidence="3" type="ORF">FC60_GL001375</name>
</gene>